<keyword evidence="2" id="KW-0472">Membrane</keyword>
<reference evidence="3 4" key="1">
    <citation type="journal article" date="2009" name="Stand. Genomic Sci.">
        <title>Complete genome sequence of Stackebrandtia nassauensis type strain (LLR-40K-21).</title>
        <authorList>
            <person name="Munk C."/>
            <person name="Lapidus A."/>
            <person name="Copeland A."/>
            <person name="Jando M."/>
            <person name="Mayilraj S."/>
            <person name="Glavina Del Rio T."/>
            <person name="Nolan M."/>
            <person name="Chen F."/>
            <person name="Lucas S."/>
            <person name="Tice H."/>
            <person name="Cheng J.F."/>
            <person name="Han C."/>
            <person name="Detter J.C."/>
            <person name="Bruce D."/>
            <person name="Goodwin L."/>
            <person name="Chain P."/>
            <person name="Pitluck S."/>
            <person name="Goker M."/>
            <person name="Ovchinikova G."/>
            <person name="Pati A."/>
            <person name="Ivanova N."/>
            <person name="Mavromatis K."/>
            <person name="Chen A."/>
            <person name="Palaniappan K."/>
            <person name="Land M."/>
            <person name="Hauser L."/>
            <person name="Chang Y.J."/>
            <person name="Jeffries C.D."/>
            <person name="Bristow J."/>
            <person name="Eisen J.A."/>
            <person name="Markowitz V."/>
            <person name="Hugenholtz P."/>
            <person name="Kyrpides N.C."/>
            <person name="Klenk H.P."/>
        </authorList>
    </citation>
    <scope>NUCLEOTIDE SEQUENCE [LARGE SCALE GENOMIC DNA]</scope>
    <source>
        <strain evidence="4">DSM 44728 / CIP 108903 / NRRL B-16338 / NBRC 102104 / LLR-40K-21</strain>
    </source>
</reference>
<feature type="region of interest" description="Disordered" evidence="1">
    <location>
        <begin position="1"/>
        <end position="85"/>
    </location>
</feature>
<gene>
    <name evidence="3" type="ordered locus">Snas_2171</name>
</gene>
<organism evidence="3 4">
    <name type="scientific">Stackebrandtia nassauensis (strain DSM 44728 / CIP 108903 / NRRL B-16338 / NBRC 102104 / LLR-40K-21)</name>
    <dbReference type="NCBI Taxonomy" id="446470"/>
    <lineage>
        <taxon>Bacteria</taxon>
        <taxon>Bacillati</taxon>
        <taxon>Actinomycetota</taxon>
        <taxon>Actinomycetes</taxon>
        <taxon>Glycomycetales</taxon>
        <taxon>Glycomycetaceae</taxon>
        <taxon>Stackebrandtia</taxon>
    </lineage>
</organism>
<dbReference type="HOGENOM" id="CLU_1093765_0_0_11"/>
<evidence type="ECO:0000313" key="3">
    <source>
        <dbReference type="EMBL" id="ADD41863.1"/>
    </source>
</evidence>
<feature type="compositionally biased region" description="Pro residues" evidence="1">
    <location>
        <begin position="33"/>
        <end position="42"/>
    </location>
</feature>
<feature type="compositionally biased region" description="Low complexity" evidence="1">
    <location>
        <begin position="18"/>
        <end position="32"/>
    </location>
</feature>
<dbReference type="Proteomes" id="UP000000844">
    <property type="component" value="Chromosome"/>
</dbReference>
<proteinExistence type="predicted"/>
<dbReference type="STRING" id="446470.Snas_2171"/>
<accession>D3Q1Z6</accession>
<keyword evidence="2" id="KW-0812">Transmembrane</keyword>
<evidence type="ECO:0008006" key="5">
    <source>
        <dbReference type="Google" id="ProtNLM"/>
    </source>
</evidence>
<evidence type="ECO:0000256" key="1">
    <source>
        <dbReference type="SAM" id="MobiDB-lite"/>
    </source>
</evidence>
<feature type="transmembrane region" description="Helical" evidence="2">
    <location>
        <begin position="91"/>
        <end position="112"/>
    </location>
</feature>
<name>D3Q1Z6_STANL</name>
<dbReference type="RefSeq" id="WP_013017434.1">
    <property type="nucleotide sequence ID" value="NC_013947.1"/>
</dbReference>
<protein>
    <recommendedName>
        <fullName evidence="5">DUF4878 domain-containing protein</fullName>
    </recommendedName>
</protein>
<keyword evidence="4" id="KW-1185">Reference proteome</keyword>
<feature type="region of interest" description="Disordered" evidence="1">
    <location>
        <begin position="118"/>
        <end position="163"/>
    </location>
</feature>
<dbReference type="EMBL" id="CP001778">
    <property type="protein sequence ID" value="ADD41863.1"/>
    <property type="molecule type" value="Genomic_DNA"/>
</dbReference>
<dbReference type="AlphaFoldDB" id="D3Q1Z6"/>
<dbReference type="KEGG" id="sna:Snas_2171"/>
<sequence length="254" mass="27288">MTQPFQYDPSQQPGQPSAPFDPAQQGQPAAPFDQPPQQPPYDPGAQQPSPLTFEPGQAAAQPFGPSSEPPVFLPPQADFLPDGPKKSRGGLYVVLAIVVVLLIGGGIGVAIWRPWAPATGTTDKADSSEDAKDEGKDEGKDDDKKGEESDSDKGVPSQVVDDAWHAKDWDQAKSYMCEKLVTKLEKNGAADKYKPIGADEEFKTTDEKIDGEKATVSVETSAKSSSGKTELASFKVNLVKEESDWKICEISEPK</sequence>
<keyword evidence="2" id="KW-1133">Transmembrane helix</keyword>
<evidence type="ECO:0000313" key="4">
    <source>
        <dbReference type="Proteomes" id="UP000000844"/>
    </source>
</evidence>
<feature type="compositionally biased region" description="Polar residues" evidence="1">
    <location>
        <begin position="1"/>
        <end position="15"/>
    </location>
</feature>
<evidence type="ECO:0000256" key="2">
    <source>
        <dbReference type="SAM" id="Phobius"/>
    </source>
</evidence>
<feature type="compositionally biased region" description="Basic and acidic residues" evidence="1">
    <location>
        <begin position="123"/>
        <end position="153"/>
    </location>
</feature>